<sequence>MTDLSPRDPDSEIQARWGALKNSSRIWQDGAAKSEFRRGVLHPQLAKELYASPFEVLIDQVAKAKVWVKATIATELLTMNEKLKADLDKACHRLNGSDQELNDTRCSLVNAQKQLKGLLARGRKMEGDLLKAIRELELRTELPWKVVEYKETIGFKLGL</sequence>
<organism evidence="1 2">
    <name type="scientific">Ensete ventricosum</name>
    <name type="common">Abyssinian banana</name>
    <name type="synonym">Musa ensete</name>
    <dbReference type="NCBI Taxonomy" id="4639"/>
    <lineage>
        <taxon>Eukaryota</taxon>
        <taxon>Viridiplantae</taxon>
        <taxon>Streptophyta</taxon>
        <taxon>Embryophyta</taxon>
        <taxon>Tracheophyta</taxon>
        <taxon>Spermatophyta</taxon>
        <taxon>Magnoliopsida</taxon>
        <taxon>Liliopsida</taxon>
        <taxon>Zingiberales</taxon>
        <taxon>Musaceae</taxon>
        <taxon>Ensete</taxon>
    </lineage>
</organism>
<protein>
    <submittedName>
        <fullName evidence="1">Uncharacterized protein</fullName>
    </submittedName>
</protein>
<proteinExistence type="predicted"/>
<comment type="caution">
    <text evidence="1">The sequence shown here is derived from an EMBL/GenBank/DDBJ whole genome shotgun (WGS) entry which is preliminary data.</text>
</comment>
<name>A0A426ZUI9_ENSVE</name>
<dbReference type="Proteomes" id="UP000287651">
    <property type="component" value="Unassembled WGS sequence"/>
</dbReference>
<accession>A0A426ZUI9</accession>
<evidence type="ECO:0000313" key="2">
    <source>
        <dbReference type="Proteomes" id="UP000287651"/>
    </source>
</evidence>
<dbReference type="EMBL" id="AMZH03004973">
    <property type="protein sequence ID" value="RRT67638.1"/>
    <property type="molecule type" value="Genomic_DNA"/>
</dbReference>
<evidence type="ECO:0000313" key="1">
    <source>
        <dbReference type="EMBL" id="RRT67638.1"/>
    </source>
</evidence>
<gene>
    <name evidence="1" type="ORF">B296_00010054</name>
</gene>
<reference evidence="1 2" key="1">
    <citation type="journal article" date="2014" name="Agronomy (Basel)">
        <title>A Draft Genome Sequence for Ensete ventricosum, the Drought-Tolerant Tree Against Hunger.</title>
        <authorList>
            <person name="Harrison J."/>
            <person name="Moore K.A."/>
            <person name="Paszkiewicz K."/>
            <person name="Jones T."/>
            <person name="Grant M."/>
            <person name="Ambacheew D."/>
            <person name="Muzemil S."/>
            <person name="Studholme D.J."/>
        </authorList>
    </citation>
    <scope>NUCLEOTIDE SEQUENCE [LARGE SCALE GENOMIC DNA]</scope>
</reference>
<dbReference type="AlphaFoldDB" id="A0A426ZUI9"/>